<evidence type="ECO:0008006" key="3">
    <source>
        <dbReference type="Google" id="ProtNLM"/>
    </source>
</evidence>
<comment type="caution">
    <text evidence="1">The sequence shown here is derived from an EMBL/GenBank/DDBJ whole genome shotgun (WGS) entry which is preliminary data.</text>
</comment>
<accession>A0A2T5JCS2</accession>
<name>A0A2T5JCS2_9SPHI</name>
<reference evidence="1 2" key="1">
    <citation type="submission" date="2018-04" db="EMBL/GenBank/DDBJ databases">
        <title>Genomic Encyclopedia of Archaeal and Bacterial Type Strains, Phase II (KMG-II): from individual species to whole genera.</title>
        <authorList>
            <person name="Goeker M."/>
        </authorList>
    </citation>
    <scope>NUCLEOTIDE SEQUENCE [LARGE SCALE GENOMIC DNA]</scope>
    <source>
        <strain evidence="1 2">DSM 26809</strain>
    </source>
</reference>
<organism evidence="1 2">
    <name type="scientific">Mucilaginibacter yixingensis</name>
    <dbReference type="NCBI Taxonomy" id="1295612"/>
    <lineage>
        <taxon>Bacteria</taxon>
        <taxon>Pseudomonadati</taxon>
        <taxon>Bacteroidota</taxon>
        <taxon>Sphingobacteriia</taxon>
        <taxon>Sphingobacteriales</taxon>
        <taxon>Sphingobacteriaceae</taxon>
        <taxon>Mucilaginibacter</taxon>
    </lineage>
</organism>
<protein>
    <recommendedName>
        <fullName evidence="3">Carboxypeptidase-like protein</fullName>
    </recommendedName>
</protein>
<dbReference type="SUPFAM" id="SSF49464">
    <property type="entry name" value="Carboxypeptidase regulatory domain-like"/>
    <property type="match status" value="1"/>
</dbReference>
<dbReference type="AlphaFoldDB" id="A0A2T5JCS2"/>
<evidence type="ECO:0000313" key="2">
    <source>
        <dbReference type="Proteomes" id="UP000244168"/>
    </source>
</evidence>
<proteinExistence type="predicted"/>
<evidence type="ECO:0000313" key="1">
    <source>
        <dbReference type="EMBL" id="PTQ99465.1"/>
    </source>
</evidence>
<dbReference type="Proteomes" id="UP000244168">
    <property type="component" value="Unassembled WGS sequence"/>
</dbReference>
<keyword evidence="2" id="KW-1185">Reference proteome</keyword>
<dbReference type="InterPro" id="IPR008969">
    <property type="entry name" value="CarboxyPept-like_regulatory"/>
</dbReference>
<sequence length="217" mass="24600">MFAVQNLQAQTLKGSVVEKGTNSKMSNVFIRDANSKYVTLTDKNGSFEANTEAGHTLIFASPGYISDTLYVTNLRNTRIEMVPMGIALRQVTVLSTRSPNFNPEVEYPDVYSKSKVYALSPTTWFSREGKNARRLKKFFSNEVKERHVDSVFTRAYVGSIVPLKGQELENFMTMYRPSYDFVMSNEGGSLAVYINDSYKKFRALPPEKRKMQLLTAP</sequence>
<dbReference type="EMBL" id="QAOQ01000002">
    <property type="protein sequence ID" value="PTQ99465.1"/>
    <property type="molecule type" value="Genomic_DNA"/>
</dbReference>
<gene>
    <name evidence="1" type="ORF">C8P68_102289</name>
</gene>